<dbReference type="EMBL" id="SRLO01001496">
    <property type="protein sequence ID" value="TNN37372.1"/>
    <property type="molecule type" value="Genomic_DNA"/>
</dbReference>
<feature type="region of interest" description="Disordered" evidence="2">
    <location>
        <begin position="158"/>
        <end position="267"/>
    </location>
</feature>
<keyword evidence="4" id="KW-1185">Reference proteome</keyword>
<dbReference type="AlphaFoldDB" id="A0A4Z2FAI1"/>
<evidence type="ECO:0008006" key="5">
    <source>
        <dbReference type="Google" id="ProtNLM"/>
    </source>
</evidence>
<feature type="compositionally biased region" description="Basic and acidic residues" evidence="2">
    <location>
        <begin position="196"/>
        <end position="212"/>
    </location>
</feature>
<proteinExistence type="predicted"/>
<dbReference type="Proteomes" id="UP000314294">
    <property type="component" value="Unassembled WGS sequence"/>
</dbReference>
<evidence type="ECO:0000256" key="2">
    <source>
        <dbReference type="SAM" id="MobiDB-lite"/>
    </source>
</evidence>
<dbReference type="OrthoDB" id="10043043at2759"/>
<name>A0A4Z2FAI1_9TELE</name>
<dbReference type="InterPro" id="IPR036179">
    <property type="entry name" value="Ig-like_dom_sf"/>
</dbReference>
<reference evidence="3 4" key="1">
    <citation type="submission" date="2019-03" db="EMBL/GenBank/DDBJ databases">
        <title>First draft genome of Liparis tanakae, snailfish: a comprehensive survey of snailfish specific genes.</title>
        <authorList>
            <person name="Kim W."/>
            <person name="Song I."/>
            <person name="Jeong J.-H."/>
            <person name="Kim D."/>
            <person name="Kim S."/>
            <person name="Ryu S."/>
            <person name="Song J.Y."/>
            <person name="Lee S.K."/>
        </authorList>
    </citation>
    <scope>NUCLEOTIDE SEQUENCE [LARGE SCALE GENOMIC DNA]</scope>
    <source>
        <tissue evidence="3">Muscle</tissue>
    </source>
</reference>
<dbReference type="SUPFAM" id="SSF48726">
    <property type="entry name" value="Immunoglobulin"/>
    <property type="match status" value="1"/>
</dbReference>
<accession>A0A4Z2FAI1</accession>
<evidence type="ECO:0000256" key="1">
    <source>
        <dbReference type="ARBA" id="ARBA00023319"/>
    </source>
</evidence>
<sequence>MTDFYPPNITVTWLKLREGERDDREEEVIAGGEMWGPVQTHPRLYRATATLKRKATSQDKKRGGGIMCRVEHCSLQEPIEKQWRSVDIVAPSIPPSISVCWSSEGVGVFSLLLKGGHPKVKLLWAAGGPTLSSLVSNETEEIGDDGQRELRSVCALERSSSLPSPTDKRLQRRQNGHAIKTKAAVTDPDAEGIEYIDEKVDGENNNIERDEEAKSEEDEDSDPEREEEPGALHINRVNLRKSPGEEERARLRFFTSYTMQPTKNKNE</sequence>
<dbReference type="Gene3D" id="2.60.40.10">
    <property type="entry name" value="Immunoglobulins"/>
    <property type="match status" value="1"/>
</dbReference>
<keyword evidence="1" id="KW-0393">Immunoglobulin domain</keyword>
<protein>
    <recommendedName>
        <fullName evidence="5">Ig-like domain-containing protein</fullName>
    </recommendedName>
</protein>
<dbReference type="InterPro" id="IPR013783">
    <property type="entry name" value="Ig-like_fold"/>
</dbReference>
<feature type="compositionally biased region" description="Polar residues" evidence="2">
    <location>
        <begin position="255"/>
        <end position="267"/>
    </location>
</feature>
<organism evidence="3 4">
    <name type="scientific">Liparis tanakae</name>
    <name type="common">Tanaka's snailfish</name>
    <dbReference type="NCBI Taxonomy" id="230148"/>
    <lineage>
        <taxon>Eukaryota</taxon>
        <taxon>Metazoa</taxon>
        <taxon>Chordata</taxon>
        <taxon>Craniata</taxon>
        <taxon>Vertebrata</taxon>
        <taxon>Euteleostomi</taxon>
        <taxon>Actinopterygii</taxon>
        <taxon>Neopterygii</taxon>
        <taxon>Teleostei</taxon>
        <taxon>Neoteleostei</taxon>
        <taxon>Acanthomorphata</taxon>
        <taxon>Eupercaria</taxon>
        <taxon>Perciformes</taxon>
        <taxon>Cottioidei</taxon>
        <taxon>Cottales</taxon>
        <taxon>Liparidae</taxon>
        <taxon>Liparis</taxon>
    </lineage>
</organism>
<feature type="compositionally biased region" description="Acidic residues" evidence="2">
    <location>
        <begin position="213"/>
        <end position="229"/>
    </location>
</feature>
<evidence type="ECO:0000313" key="4">
    <source>
        <dbReference type="Proteomes" id="UP000314294"/>
    </source>
</evidence>
<dbReference type="PANTHER" id="PTHR23411">
    <property type="entry name" value="TAPASIN"/>
    <property type="match status" value="1"/>
</dbReference>
<evidence type="ECO:0000313" key="3">
    <source>
        <dbReference type="EMBL" id="TNN37372.1"/>
    </source>
</evidence>
<dbReference type="InterPro" id="IPR050380">
    <property type="entry name" value="Immune_Resp_Modulators"/>
</dbReference>
<gene>
    <name evidence="3" type="ORF">EYF80_052466</name>
</gene>
<comment type="caution">
    <text evidence="3">The sequence shown here is derived from an EMBL/GenBank/DDBJ whole genome shotgun (WGS) entry which is preliminary data.</text>
</comment>